<dbReference type="GO" id="GO:0005886">
    <property type="term" value="C:plasma membrane"/>
    <property type="evidence" value="ECO:0007669"/>
    <property type="project" value="TreeGrafter"/>
</dbReference>
<dbReference type="Proteomes" id="UP000076881">
    <property type="component" value="Unassembled WGS sequence"/>
</dbReference>
<protein>
    <submittedName>
        <fullName evidence="14">Ferric-chelate reductase</fullName>
    </submittedName>
</protein>
<feature type="domain" description="FAD-binding FR-type" evidence="13">
    <location>
        <begin position="445"/>
        <end position="579"/>
    </location>
</feature>
<evidence type="ECO:0000256" key="11">
    <source>
        <dbReference type="SAM" id="Phobius"/>
    </source>
</evidence>
<dbReference type="InterPro" id="IPR039261">
    <property type="entry name" value="FNR_nucleotide-bd"/>
</dbReference>
<dbReference type="Pfam" id="PF01794">
    <property type="entry name" value="Ferric_reduct"/>
    <property type="match status" value="1"/>
</dbReference>
<feature type="transmembrane region" description="Helical" evidence="11">
    <location>
        <begin position="360"/>
        <end position="384"/>
    </location>
</feature>
<evidence type="ECO:0000313" key="14">
    <source>
        <dbReference type="EMBL" id="OAA77056.1"/>
    </source>
</evidence>
<dbReference type="InterPro" id="IPR051410">
    <property type="entry name" value="Ferric/Cupric_Reductase"/>
</dbReference>
<dbReference type="SFLD" id="SFLDS00052">
    <property type="entry name" value="Ferric_Reductase_Domain"/>
    <property type="match status" value="1"/>
</dbReference>
<dbReference type="InterPro" id="IPR013121">
    <property type="entry name" value="Fe_red_NAD-bd_6"/>
</dbReference>
<proteinExistence type="inferred from homology"/>
<name>A0A168GXV2_CORDF</name>
<dbReference type="SFLD" id="SFLDG01168">
    <property type="entry name" value="Ferric_reductase_subgroup_(FRE"/>
    <property type="match status" value="1"/>
</dbReference>
<dbReference type="Pfam" id="PF08022">
    <property type="entry name" value="FAD_binding_8"/>
    <property type="match status" value="1"/>
</dbReference>
<gene>
    <name evidence="14" type="ORF">LEL_06740</name>
</gene>
<evidence type="ECO:0000256" key="2">
    <source>
        <dbReference type="ARBA" id="ARBA00006278"/>
    </source>
</evidence>
<dbReference type="CDD" id="cd06186">
    <property type="entry name" value="NOX_Duox_like_FAD_NADP"/>
    <property type="match status" value="1"/>
</dbReference>
<keyword evidence="8" id="KW-0406">Ion transport</keyword>
<dbReference type="PANTHER" id="PTHR32361">
    <property type="entry name" value="FERRIC/CUPRIC REDUCTASE TRANSMEMBRANE COMPONENT"/>
    <property type="match status" value="1"/>
</dbReference>
<keyword evidence="5" id="KW-0249">Electron transport</keyword>
<dbReference type="InterPro" id="IPR017927">
    <property type="entry name" value="FAD-bd_FR_type"/>
</dbReference>
<dbReference type="GO" id="GO:0000293">
    <property type="term" value="F:ferric-chelate reductase activity"/>
    <property type="evidence" value="ECO:0007669"/>
    <property type="project" value="UniProtKB-ARBA"/>
</dbReference>
<evidence type="ECO:0000313" key="15">
    <source>
        <dbReference type="Proteomes" id="UP000076881"/>
    </source>
</evidence>
<evidence type="ECO:0000256" key="1">
    <source>
        <dbReference type="ARBA" id="ARBA00004141"/>
    </source>
</evidence>
<feature type="chain" id="PRO_5007897404" evidence="12">
    <location>
        <begin position="20"/>
        <end position="727"/>
    </location>
</feature>
<dbReference type="GO" id="GO:0006879">
    <property type="term" value="P:intracellular iron ion homeostasis"/>
    <property type="evidence" value="ECO:0007669"/>
    <property type="project" value="TreeGrafter"/>
</dbReference>
<evidence type="ECO:0000259" key="13">
    <source>
        <dbReference type="PROSITE" id="PS51384"/>
    </source>
</evidence>
<evidence type="ECO:0000256" key="4">
    <source>
        <dbReference type="ARBA" id="ARBA00022692"/>
    </source>
</evidence>
<evidence type="ECO:0000256" key="10">
    <source>
        <dbReference type="ARBA" id="ARBA00023180"/>
    </source>
</evidence>
<evidence type="ECO:0000256" key="9">
    <source>
        <dbReference type="ARBA" id="ARBA00023136"/>
    </source>
</evidence>
<keyword evidence="12" id="KW-0732">Signal</keyword>
<dbReference type="InterPro" id="IPR013112">
    <property type="entry name" value="FAD-bd_8"/>
</dbReference>
<keyword evidence="4 11" id="KW-0812">Transmembrane</keyword>
<keyword evidence="10" id="KW-0325">Glycoprotein</keyword>
<feature type="transmembrane region" description="Helical" evidence="11">
    <location>
        <begin position="246"/>
        <end position="263"/>
    </location>
</feature>
<evidence type="ECO:0000256" key="6">
    <source>
        <dbReference type="ARBA" id="ARBA00022989"/>
    </source>
</evidence>
<dbReference type="GO" id="GO:0015677">
    <property type="term" value="P:copper ion import"/>
    <property type="evidence" value="ECO:0007669"/>
    <property type="project" value="TreeGrafter"/>
</dbReference>
<sequence length="727" mass="81346">MKGFSALALLSLLGRCAVAAGRAGTNTSAWADDGPLCLQSCKSSLWRIPFGDVPDGTVGAQKSCTSRLELRSTYLCLSLYCLPEARDQAFGELYETCLAQVGVDIPPLDIVAGYTREQIGEMERVHQGDIFAPGDKVDRLKIPASALFAAWFTTLDAYKYVAYYHTSYGFAIMWFWVLVIAFGAGYRLFKAVAYKLSPKVPQTRAIGAYGSMTRWLQRKVILPATFGHRCAQSIWWCTIPPRIQTLTLLVFALINIVFSVHGYRLTTVNLYFGTAEHQIFRYVSDRTGIISFANFPAIWLFGMRNNVAMWLTGWDFGAYNNFHRWVARISTVQAVVHSVGYTVLILRQGGWTYFSSYWTKWWWCAGEIATVVMCLLLACSVYWMRRQKYELFLILHIVMSVIMLGTMLGHVSIFNGVYDGPFWAAVVLWVLDRAMRLGRVLAFKPKSWSTPVSVTYDESSNIVRLQIPTEERVYKVRPGTFYYLTVLDVACSWESHPFTVATVRHGAQAEQAPLLPSATEPQDMDETEGKVASESASMTFLIRPYDSFTERLKVSASTKQEPATVRVLVDGPYGNTLPLERFSHVLFIVGGSGIVLPLSYLDLLTNQTQNQPSVDIHWAVREPAFAKDVLIQDMAGALAKETVSVNIYGPSRGHNLLHGVSSQVEEHFGRPDVHSIVASKMTEPDIESLAVVACGPAGMADDARRAVVDALEHAPFDIQYFEEHFTW</sequence>
<feature type="transmembrane region" description="Helical" evidence="11">
    <location>
        <begin position="391"/>
        <end position="414"/>
    </location>
</feature>
<comment type="caution">
    <text evidence="14">The sequence shown here is derived from an EMBL/GenBank/DDBJ whole genome shotgun (WGS) entry which is preliminary data.</text>
</comment>
<feature type="signal peptide" evidence="12">
    <location>
        <begin position="1"/>
        <end position="19"/>
    </location>
</feature>
<evidence type="ECO:0000256" key="7">
    <source>
        <dbReference type="ARBA" id="ARBA00023002"/>
    </source>
</evidence>
<dbReference type="EMBL" id="AZHF01000004">
    <property type="protein sequence ID" value="OAA77056.1"/>
    <property type="molecule type" value="Genomic_DNA"/>
</dbReference>
<dbReference type="GO" id="GO:0006826">
    <property type="term" value="P:iron ion transport"/>
    <property type="evidence" value="ECO:0007669"/>
    <property type="project" value="TreeGrafter"/>
</dbReference>
<keyword evidence="6 11" id="KW-1133">Transmembrane helix</keyword>
<dbReference type="Gene3D" id="3.40.50.80">
    <property type="entry name" value="Nucleotide-binding domain of ferredoxin-NADP reductase (FNR) module"/>
    <property type="match status" value="1"/>
</dbReference>
<evidence type="ECO:0000256" key="8">
    <source>
        <dbReference type="ARBA" id="ARBA00023065"/>
    </source>
</evidence>
<dbReference type="InterPro" id="IPR013130">
    <property type="entry name" value="Fe3_Rdtase_TM_dom"/>
</dbReference>
<comment type="similarity">
    <text evidence="2">Belongs to the ferric reductase (FRE) family.</text>
</comment>
<keyword evidence="15" id="KW-1185">Reference proteome</keyword>
<evidence type="ECO:0000256" key="3">
    <source>
        <dbReference type="ARBA" id="ARBA00022448"/>
    </source>
</evidence>
<comment type="subcellular location">
    <subcellularLocation>
        <location evidence="1">Membrane</location>
        <topology evidence="1">Multi-pass membrane protein</topology>
    </subcellularLocation>
</comment>
<dbReference type="PANTHER" id="PTHR32361:SF9">
    <property type="entry name" value="FERRIC REDUCTASE TRANSMEMBRANE COMPONENT 3-RELATED"/>
    <property type="match status" value="1"/>
</dbReference>
<evidence type="ECO:0000256" key="5">
    <source>
        <dbReference type="ARBA" id="ARBA00022982"/>
    </source>
</evidence>
<keyword evidence="3" id="KW-0813">Transport</keyword>
<feature type="transmembrane region" description="Helical" evidence="11">
    <location>
        <begin position="168"/>
        <end position="189"/>
    </location>
</feature>
<dbReference type="AlphaFoldDB" id="A0A168GXV2"/>
<dbReference type="OrthoDB" id="167398at2759"/>
<dbReference type="Pfam" id="PF08030">
    <property type="entry name" value="NAD_binding_6"/>
    <property type="match status" value="1"/>
</dbReference>
<accession>A0A168GXV2</accession>
<dbReference type="SUPFAM" id="SSF52343">
    <property type="entry name" value="Ferredoxin reductase-like, C-terminal NADP-linked domain"/>
    <property type="match status" value="1"/>
</dbReference>
<keyword evidence="7" id="KW-0560">Oxidoreductase</keyword>
<evidence type="ECO:0000256" key="12">
    <source>
        <dbReference type="SAM" id="SignalP"/>
    </source>
</evidence>
<organism evidence="14 15">
    <name type="scientific">Akanthomyces lecanii RCEF 1005</name>
    <dbReference type="NCBI Taxonomy" id="1081108"/>
    <lineage>
        <taxon>Eukaryota</taxon>
        <taxon>Fungi</taxon>
        <taxon>Dikarya</taxon>
        <taxon>Ascomycota</taxon>
        <taxon>Pezizomycotina</taxon>
        <taxon>Sordariomycetes</taxon>
        <taxon>Hypocreomycetidae</taxon>
        <taxon>Hypocreales</taxon>
        <taxon>Cordycipitaceae</taxon>
        <taxon>Akanthomyces</taxon>
        <taxon>Cordyceps confragosa</taxon>
    </lineage>
</organism>
<keyword evidence="9 11" id="KW-0472">Membrane</keyword>
<dbReference type="PROSITE" id="PS51384">
    <property type="entry name" value="FAD_FR"/>
    <property type="match status" value="1"/>
</dbReference>
<dbReference type="STRING" id="1081108.A0A168GXV2"/>
<reference evidence="14 15" key="1">
    <citation type="journal article" date="2016" name="Genome Biol. Evol.">
        <title>Divergent and convergent evolution of fungal pathogenicity.</title>
        <authorList>
            <person name="Shang Y."/>
            <person name="Xiao G."/>
            <person name="Zheng P."/>
            <person name="Cen K."/>
            <person name="Zhan S."/>
            <person name="Wang C."/>
        </authorList>
    </citation>
    <scope>NUCLEOTIDE SEQUENCE [LARGE SCALE GENOMIC DNA]</scope>
    <source>
        <strain evidence="14 15">RCEF 1005</strain>
    </source>
</reference>